<feature type="compositionally biased region" description="Low complexity" evidence="4">
    <location>
        <begin position="379"/>
        <end position="393"/>
    </location>
</feature>
<dbReference type="GeneTree" id="ENSGT00950000185626"/>
<dbReference type="PANTHER" id="PTHR34399">
    <property type="entry name" value="AVIDIN-RELATED"/>
    <property type="match status" value="1"/>
</dbReference>
<feature type="region of interest" description="Disordered" evidence="4">
    <location>
        <begin position="925"/>
        <end position="952"/>
    </location>
</feature>
<dbReference type="InterPro" id="IPR036896">
    <property type="entry name" value="Avidin-like_sf"/>
</dbReference>
<keyword evidence="2" id="KW-0964">Secreted</keyword>
<feature type="compositionally biased region" description="Basic and acidic residues" evidence="4">
    <location>
        <begin position="880"/>
        <end position="889"/>
    </location>
</feature>
<feature type="compositionally biased region" description="Basic and acidic residues" evidence="4">
    <location>
        <begin position="404"/>
        <end position="418"/>
    </location>
</feature>
<feature type="chain" id="PRO_5044680897" evidence="5">
    <location>
        <begin position="19"/>
        <end position="1474"/>
    </location>
</feature>
<keyword evidence="7" id="KW-1185">Reference proteome</keyword>
<feature type="compositionally biased region" description="Low complexity" evidence="4">
    <location>
        <begin position="1042"/>
        <end position="1052"/>
    </location>
</feature>
<feature type="region of interest" description="Disordered" evidence="4">
    <location>
        <begin position="1042"/>
        <end position="1091"/>
    </location>
</feature>
<feature type="compositionally biased region" description="Acidic residues" evidence="4">
    <location>
        <begin position="861"/>
        <end position="870"/>
    </location>
</feature>
<dbReference type="PANTHER" id="PTHR34399:SF5">
    <property type="entry name" value="AVIDIN"/>
    <property type="match status" value="1"/>
</dbReference>
<dbReference type="Ensembl" id="ENSLLET00000046412.1">
    <property type="protein sequence ID" value="ENSLLEP00000044621.1"/>
    <property type="gene ID" value="ENSLLEG00000028334.1"/>
</dbReference>
<comment type="subcellular location">
    <subcellularLocation>
        <location evidence="1">Secreted</location>
    </subcellularLocation>
</comment>
<dbReference type="PROSITE" id="PS51326">
    <property type="entry name" value="AVIDIN_2"/>
    <property type="match status" value="1"/>
</dbReference>
<accession>A0A8C5QYX2</accession>
<feature type="compositionally biased region" description="Basic and acidic residues" evidence="4">
    <location>
        <begin position="488"/>
        <end position="497"/>
    </location>
</feature>
<dbReference type="GO" id="GO:0005576">
    <property type="term" value="C:extracellular region"/>
    <property type="evidence" value="ECO:0007669"/>
    <property type="project" value="UniProtKB-SubCell"/>
</dbReference>
<reference evidence="6" key="1">
    <citation type="submission" date="2025-05" db="UniProtKB">
        <authorList>
            <consortium name="Ensembl"/>
        </authorList>
    </citation>
    <scope>IDENTIFICATION</scope>
</reference>
<feature type="compositionally biased region" description="Polar residues" evidence="4">
    <location>
        <begin position="937"/>
        <end position="947"/>
    </location>
</feature>
<dbReference type="InterPro" id="IPR005468">
    <property type="entry name" value="Avidin/str"/>
</dbReference>
<evidence type="ECO:0000256" key="2">
    <source>
        <dbReference type="ARBA" id="ARBA00022525"/>
    </source>
</evidence>
<feature type="compositionally biased region" description="Basic and acidic residues" evidence="4">
    <location>
        <begin position="443"/>
        <end position="457"/>
    </location>
</feature>
<feature type="compositionally biased region" description="Polar residues" evidence="4">
    <location>
        <begin position="266"/>
        <end position="280"/>
    </location>
</feature>
<name>A0A8C5QYX2_9ANUR</name>
<evidence type="ECO:0000256" key="3">
    <source>
        <dbReference type="ARBA" id="ARBA00022729"/>
    </source>
</evidence>
<feature type="compositionally biased region" description="Polar residues" evidence="4">
    <location>
        <begin position="699"/>
        <end position="714"/>
    </location>
</feature>
<evidence type="ECO:0000256" key="5">
    <source>
        <dbReference type="SAM" id="SignalP"/>
    </source>
</evidence>
<evidence type="ECO:0000256" key="1">
    <source>
        <dbReference type="ARBA" id="ARBA00004613"/>
    </source>
</evidence>
<dbReference type="SUPFAM" id="SSF50876">
    <property type="entry name" value="Avidin/streptavidin"/>
    <property type="match status" value="1"/>
</dbReference>
<dbReference type="Proteomes" id="UP000694569">
    <property type="component" value="Unplaced"/>
</dbReference>
<feature type="compositionally biased region" description="Polar residues" evidence="4">
    <location>
        <begin position="644"/>
        <end position="660"/>
    </location>
</feature>
<keyword evidence="3 5" id="KW-0732">Signal</keyword>
<feature type="compositionally biased region" description="Polar residues" evidence="4">
    <location>
        <begin position="679"/>
        <end position="691"/>
    </location>
</feature>
<feature type="compositionally biased region" description="Polar residues" evidence="4">
    <location>
        <begin position="309"/>
        <end position="320"/>
    </location>
</feature>
<feature type="compositionally biased region" description="Basic and acidic residues" evidence="4">
    <location>
        <begin position="203"/>
        <end position="212"/>
    </location>
</feature>
<feature type="compositionally biased region" description="Basic and acidic residues" evidence="4">
    <location>
        <begin position="834"/>
        <end position="848"/>
    </location>
</feature>
<evidence type="ECO:0000313" key="7">
    <source>
        <dbReference type="Proteomes" id="UP000694569"/>
    </source>
</evidence>
<feature type="compositionally biased region" description="Basic and acidic residues" evidence="4">
    <location>
        <begin position="1062"/>
        <end position="1076"/>
    </location>
</feature>
<evidence type="ECO:0000313" key="6">
    <source>
        <dbReference type="Ensembl" id="ENSLLEP00000044733.1"/>
    </source>
</evidence>
<dbReference type="Pfam" id="PF01382">
    <property type="entry name" value="Avidin"/>
    <property type="match status" value="1"/>
</dbReference>
<sequence length="1474" mass="163925">MVFLAVQVAVMCLCVVGAYDMDLRCSNISGVWVNSLGSRLSLSVDGLRLSGSYKTGVESSTGSAGKAMTGKVVGVLGSGVHPTFAMSVSWRGGSVTTWAGQCFQGVSRPVLKTIWLLRSQVPVEDNWMATRLRHNLIPRYHERSTFKMRRSKAPASKKREENKKEKTKKKSGSKQDTRKGRKIKSCDVRTAANSQPKRKIRWRDKNSYRGESSEEQESDKSITNMNRQHSKGDKPKEGKDENRRLPHRRELDSEDEEDQRDICLNKTHSSPSCQQSTSGEEQGMNKRETTVVTRQRQKRNEKVKETKTKAQISPKTQEVNSLKVKKERPSSDNDEETTETSQETGEAMVLMSKTEDPNMVSNSKAKGLATTSGHTTEGKSSSVAKSSQNVSKVKSSKDFPPSSRNERVDSTKINEGKEAPSTSKKPRGGQSDSTLGGTLQSKGKLDSEVHSDSKVKNDAAPNNKTKKISTRTRQPDEEKPCTSKTRKEKLSDTKAVEVAKSNADTGKSIDKAEKRTPCKARNEGEGHRSNKARDRASPTTKKNDDSQATTKKGRESIPTSKTNNDLSRQQCSTAETRIANLTKPDESGTTDADVSDPVLLGRKNKTKTRTIAKNDKENGGKTQQSRQSQKPKEDNPLLTKEPNSKNPKVSQNRSKANQSSKQDKGTDSSVTGRVDKKTNMASLKESSSTKRQLGDKANLLSTQKVYDLTSNASESGDIGPVRKLKSHEKKESSQDSSEDEVNVEEQSIKSKIHRGQPQTDEEESSDQCGSSSESSDNESKKDINNKIRVKKRSDEDSEEQDDDKNTQKTIMEGPGGNTTIEKREVENDSESDENDKSGEEESIDKENDSEASTESQGSSSEENDSVEDQSESSSSEAESEERSDVEKVKPNTPKNEFASPFRKPLPSGVKAKLLNIKIGTGAGDWSRNPQCGKEFTNHLTHPSNQSSKPEKTGVLSGVCEMQNSQVTTIRLQNEMVVEPEIARKRTCVFTSQTHVITNLRRKQREARDKLLSRGNNDQTPNIIDVTNETEEDINKKDQQFIHSNISNQSSIIRKPSIKRKNMKQDEEQTKHSDEQKTSGNHGTVKEKEDENNAVSMKIASKSPKNGKATCSISAFRKVTGWIRRVPPKKSSLRERLSSVARAIGLTDWLLRTFRKRKKHRQCEFKRRTAMRILSTSRLVNQVNQTPANNMTGEKVVQDEQGLGIDITVENQIDCEPEEKHQDLQLPTPKLAEPTDVEETSGVGDAKYAIVFPRIHHLAKTIKISPAMQKSANKTDQRVIASVQPASSTRNSAVGGKEDIRDTPQDSQNGIRSLHFRSSNLKGSRPVLGQVAIRNEERASVPFPNPRRNRKVHDKEDCVEVQGSLLEDTVVGEHQSSSTIGGSSQDEEEVVQQRSPYEATTHVHWAQSISGLGDPSSFLSSETLLPRLTIENLSKWSMYQQIPHPKPAQNLGRWEAEDLTEDMLQMNMHKKQVRQ</sequence>
<feature type="compositionally biased region" description="Basic residues" evidence="4">
    <location>
        <begin position="146"/>
        <end position="156"/>
    </location>
</feature>
<feature type="compositionally biased region" description="Basic and acidic residues" evidence="4">
    <location>
        <begin position="230"/>
        <end position="251"/>
    </location>
</feature>
<feature type="compositionally biased region" description="Basic and acidic residues" evidence="4">
    <location>
        <begin position="507"/>
        <end position="545"/>
    </location>
</feature>
<feature type="region of interest" description="Disordered" evidence="4">
    <location>
        <begin position="143"/>
        <end position="906"/>
    </location>
</feature>
<dbReference type="InterPro" id="IPR051764">
    <property type="entry name" value="Avidin/Streptavidin-rel"/>
</dbReference>
<feature type="compositionally biased region" description="Polar residues" evidence="4">
    <location>
        <begin position="557"/>
        <end position="575"/>
    </location>
</feature>
<dbReference type="Ensembl" id="ENSLLET00000046523.1">
    <property type="protein sequence ID" value="ENSLLEP00000044733.1"/>
    <property type="gene ID" value="ENSLLEG00000028334.1"/>
</dbReference>
<dbReference type="Gene3D" id="2.40.128.30">
    <property type="entry name" value="Avidin-like"/>
    <property type="match status" value="1"/>
</dbReference>
<organism evidence="6 7">
    <name type="scientific">Leptobrachium leishanense</name>
    <name type="common">Leishan spiny toad</name>
    <dbReference type="NCBI Taxonomy" id="445787"/>
    <lineage>
        <taxon>Eukaryota</taxon>
        <taxon>Metazoa</taxon>
        <taxon>Chordata</taxon>
        <taxon>Craniata</taxon>
        <taxon>Vertebrata</taxon>
        <taxon>Euteleostomi</taxon>
        <taxon>Amphibia</taxon>
        <taxon>Batrachia</taxon>
        <taxon>Anura</taxon>
        <taxon>Pelobatoidea</taxon>
        <taxon>Megophryidae</taxon>
        <taxon>Leptobrachium</taxon>
    </lineage>
</organism>
<feature type="compositionally biased region" description="Basic and acidic residues" evidence="4">
    <location>
        <begin position="298"/>
        <end position="308"/>
    </location>
</feature>
<feature type="region of interest" description="Disordered" evidence="4">
    <location>
        <begin position="1268"/>
        <end position="1321"/>
    </location>
</feature>
<proteinExistence type="predicted"/>
<feature type="compositionally biased region" description="Polar residues" evidence="4">
    <location>
        <begin position="1304"/>
        <end position="1321"/>
    </location>
</feature>
<feature type="compositionally biased region" description="Polar residues" evidence="4">
    <location>
        <begin position="359"/>
        <end position="375"/>
    </location>
</feature>
<feature type="signal peptide" evidence="5">
    <location>
        <begin position="1"/>
        <end position="18"/>
    </location>
</feature>
<feature type="compositionally biased region" description="Polar residues" evidence="4">
    <location>
        <begin position="430"/>
        <end position="441"/>
    </location>
</feature>
<dbReference type="GO" id="GO:0009374">
    <property type="term" value="F:biotin binding"/>
    <property type="evidence" value="ECO:0007669"/>
    <property type="project" value="InterPro"/>
</dbReference>
<dbReference type="OrthoDB" id="2821340at2759"/>
<evidence type="ECO:0000256" key="4">
    <source>
        <dbReference type="SAM" id="MobiDB-lite"/>
    </source>
</evidence>
<protein>
    <submittedName>
        <fullName evidence="6">Uncharacterized protein</fullName>
    </submittedName>
</protein>